<feature type="transmembrane region" description="Helical" evidence="10">
    <location>
        <begin position="364"/>
        <end position="389"/>
    </location>
</feature>
<protein>
    <recommendedName>
        <fullName evidence="9">Multidrug-efflux transporter</fullName>
    </recommendedName>
</protein>
<evidence type="ECO:0000256" key="8">
    <source>
        <dbReference type="ARBA" id="ARBA00023136"/>
    </source>
</evidence>
<feature type="transmembrane region" description="Helical" evidence="10">
    <location>
        <begin position="206"/>
        <end position="227"/>
    </location>
</feature>
<dbReference type="RefSeq" id="WP_394848763.1">
    <property type="nucleotide sequence ID" value="NZ_CP089982.1"/>
</dbReference>
<keyword evidence="2" id="KW-0813">Transport</keyword>
<feature type="transmembrane region" description="Helical" evidence="10">
    <location>
        <begin position="401"/>
        <end position="422"/>
    </location>
</feature>
<sequence length="461" mass="48188">MSTVITPLAAAAAPKFVLTREVRALAVPAILHSLLQTMVFVVDRIMLGHHSSTSLSAMQIAGTLEWSVWSVFAAFEVGTIARVGFHVGAGDTERSRRAAVSSLLTAFGMGALLAVLSPLFLSRLAILAPKSSPEVVLAARDYLEVAMGASPVVFVATAAIAILQAGGDTRTPLAIGIFSNLVHIALNRVLILGGLGLPAMGTRGCAISTALTFGLESVLTIGALLQLRTKRRISLRGPLARAADYVFEAKDMAHVAVPSLLERILYQTGFMCFVAITTRLGDPSMAAYQALMAIESICWLSADGFGIAAASLAAQKLGARRPAEAETSTKIAARDAMLLLSTYGAAFALFRVPILRAFTSDPLVIAIGAGALPVLALAQPFMACTIVAGQALRGAGFTRDVLFISAFGSLVARLACTWLFAITLDLGMVGVIIGSTSDWLARSVLLALVGRKRAKTVLAAV</sequence>
<keyword evidence="8 10" id="KW-0472">Membrane</keyword>
<keyword evidence="4" id="KW-1003">Cell membrane</keyword>
<dbReference type="InterPro" id="IPR050222">
    <property type="entry name" value="MATE_MdtK"/>
</dbReference>
<feature type="transmembrane region" description="Helical" evidence="10">
    <location>
        <begin position="428"/>
        <end position="449"/>
    </location>
</feature>
<dbReference type="EMBL" id="CP089982">
    <property type="protein sequence ID" value="WXA98151.1"/>
    <property type="molecule type" value="Genomic_DNA"/>
</dbReference>
<dbReference type="InterPro" id="IPR002528">
    <property type="entry name" value="MATE_fam"/>
</dbReference>
<dbReference type="Pfam" id="PF01554">
    <property type="entry name" value="MatE"/>
    <property type="match status" value="2"/>
</dbReference>
<gene>
    <name evidence="11" type="ORF">LZC95_15065</name>
</gene>
<dbReference type="PANTHER" id="PTHR43298">
    <property type="entry name" value="MULTIDRUG RESISTANCE PROTEIN NORM-RELATED"/>
    <property type="match status" value="1"/>
</dbReference>
<evidence type="ECO:0000256" key="2">
    <source>
        <dbReference type="ARBA" id="ARBA00022448"/>
    </source>
</evidence>
<evidence type="ECO:0000256" key="10">
    <source>
        <dbReference type="SAM" id="Phobius"/>
    </source>
</evidence>
<keyword evidence="3" id="KW-0050">Antiport</keyword>
<feature type="transmembrane region" description="Helical" evidence="10">
    <location>
        <begin position="97"/>
        <end position="122"/>
    </location>
</feature>
<accession>A0ABZ2KP85</accession>
<dbReference type="NCBIfam" id="TIGR00797">
    <property type="entry name" value="matE"/>
    <property type="match status" value="1"/>
</dbReference>
<feature type="transmembrane region" description="Helical" evidence="10">
    <location>
        <begin position="25"/>
        <end position="46"/>
    </location>
</feature>
<keyword evidence="12" id="KW-1185">Reference proteome</keyword>
<dbReference type="PIRSF" id="PIRSF006603">
    <property type="entry name" value="DinF"/>
    <property type="match status" value="1"/>
</dbReference>
<evidence type="ECO:0000313" key="11">
    <source>
        <dbReference type="EMBL" id="WXA98151.1"/>
    </source>
</evidence>
<evidence type="ECO:0000256" key="1">
    <source>
        <dbReference type="ARBA" id="ARBA00004651"/>
    </source>
</evidence>
<proteinExistence type="predicted"/>
<feature type="transmembrane region" description="Helical" evidence="10">
    <location>
        <begin position="66"/>
        <end position="85"/>
    </location>
</feature>
<evidence type="ECO:0000256" key="3">
    <source>
        <dbReference type="ARBA" id="ARBA00022449"/>
    </source>
</evidence>
<feature type="transmembrane region" description="Helical" evidence="10">
    <location>
        <begin position="175"/>
        <end position="200"/>
    </location>
</feature>
<evidence type="ECO:0000256" key="7">
    <source>
        <dbReference type="ARBA" id="ARBA00023065"/>
    </source>
</evidence>
<evidence type="ECO:0000256" key="5">
    <source>
        <dbReference type="ARBA" id="ARBA00022692"/>
    </source>
</evidence>
<feature type="transmembrane region" description="Helical" evidence="10">
    <location>
        <begin position="142"/>
        <end position="163"/>
    </location>
</feature>
<comment type="subcellular location">
    <subcellularLocation>
        <location evidence="1">Cell membrane</location>
        <topology evidence="1">Multi-pass membrane protein</topology>
    </subcellularLocation>
</comment>
<feature type="transmembrane region" description="Helical" evidence="10">
    <location>
        <begin position="336"/>
        <end position="358"/>
    </location>
</feature>
<evidence type="ECO:0000256" key="6">
    <source>
        <dbReference type="ARBA" id="ARBA00022989"/>
    </source>
</evidence>
<dbReference type="InterPro" id="IPR048279">
    <property type="entry name" value="MdtK-like"/>
</dbReference>
<keyword evidence="7" id="KW-0406">Ion transport</keyword>
<organism evidence="11 12">
    <name type="scientific">Pendulispora brunnea</name>
    <dbReference type="NCBI Taxonomy" id="2905690"/>
    <lineage>
        <taxon>Bacteria</taxon>
        <taxon>Pseudomonadati</taxon>
        <taxon>Myxococcota</taxon>
        <taxon>Myxococcia</taxon>
        <taxon>Myxococcales</taxon>
        <taxon>Sorangiineae</taxon>
        <taxon>Pendulisporaceae</taxon>
        <taxon>Pendulispora</taxon>
    </lineage>
</organism>
<dbReference type="CDD" id="cd13137">
    <property type="entry name" value="MATE_NorM_like"/>
    <property type="match status" value="1"/>
</dbReference>
<reference evidence="11 12" key="1">
    <citation type="submission" date="2021-12" db="EMBL/GenBank/DDBJ databases">
        <title>Discovery of the Pendulisporaceae a myxobacterial family with distinct sporulation behavior and unique specialized metabolism.</title>
        <authorList>
            <person name="Garcia R."/>
            <person name="Popoff A."/>
            <person name="Bader C.D."/>
            <person name="Loehr J."/>
            <person name="Walesch S."/>
            <person name="Walt C."/>
            <person name="Boldt J."/>
            <person name="Bunk B."/>
            <person name="Haeckl F.J.F.P.J."/>
            <person name="Gunesch A.P."/>
            <person name="Birkelbach J."/>
            <person name="Nuebel U."/>
            <person name="Pietschmann T."/>
            <person name="Bach T."/>
            <person name="Mueller R."/>
        </authorList>
    </citation>
    <scope>NUCLEOTIDE SEQUENCE [LARGE SCALE GENOMIC DNA]</scope>
    <source>
        <strain evidence="11 12">MSr12523</strain>
    </source>
</reference>
<dbReference type="Proteomes" id="UP001379533">
    <property type="component" value="Chromosome"/>
</dbReference>
<evidence type="ECO:0000256" key="4">
    <source>
        <dbReference type="ARBA" id="ARBA00022475"/>
    </source>
</evidence>
<dbReference type="PANTHER" id="PTHR43298:SF2">
    <property type="entry name" value="FMN_FAD EXPORTER YEEO-RELATED"/>
    <property type="match status" value="1"/>
</dbReference>
<keyword evidence="5 10" id="KW-0812">Transmembrane</keyword>
<name>A0ABZ2KP85_9BACT</name>
<keyword evidence="6 10" id="KW-1133">Transmembrane helix</keyword>
<evidence type="ECO:0000313" key="12">
    <source>
        <dbReference type="Proteomes" id="UP001379533"/>
    </source>
</evidence>
<evidence type="ECO:0000256" key="9">
    <source>
        <dbReference type="ARBA" id="ARBA00031636"/>
    </source>
</evidence>